<feature type="transmembrane region" description="Helical" evidence="3">
    <location>
        <begin position="333"/>
        <end position="358"/>
    </location>
</feature>
<dbReference type="Gene3D" id="2.40.260.10">
    <property type="entry name" value="Sortase"/>
    <property type="match status" value="1"/>
</dbReference>
<keyword evidence="3" id="KW-0472">Membrane</keyword>
<accession>A0A3A5MPD9</accession>
<dbReference type="Proteomes" id="UP000272015">
    <property type="component" value="Unassembled WGS sequence"/>
</dbReference>
<organism evidence="4 5">
    <name type="scientific">Cryobacterium melibiosiphilum</name>
    <dbReference type="NCBI Taxonomy" id="995039"/>
    <lineage>
        <taxon>Bacteria</taxon>
        <taxon>Bacillati</taxon>
        <taxon>Actinomycetota</taxon>
        <taxon>Actinomycetes</taxon>
        <taxon>Micrococcales</taxon>
        <taxon>Microbacteriaceae</taxon>
        <taxon>Cryobacterium</taxon>
    </lineage>
</organism>
<evidence type="ECO:0000313" key="5">
    <source>
        <dbReference type="Proteomes" id="UP000272015"/>
    </source>
</evidence>
<evidence type="ECO:0000256" key="2">
    <source>
        <dbReference type="SAM" id="MobiDB-lite"/>
    </source>
</evidence>
<comment type="caution">
    <text evidence="4">The sequence shown here is derived from an EMBL/GenBank/DDBJ whole genome shotgun (WGS) entry which is preliminary data.</text>
</comment>
<keyword evidence="3" id="KW-0812">Transmembrane</keyword>
<keyword evidence="1" id="KW-0378">Hydrolase</keyword>
<evidence type="ECO:0000313" key="4">
    <source>
        <dbReference type="EMBL" id="RJT90951.1"/>
    </source>
</evidence>
<dbReference type="InterPro" id="IPR023365">
    <property type="entry name" value="Sortase_dom-sf"/>
</dbReference>
<evidence type="ECO:0000256" key="1">
    <source>
        <dbReference type="ARBA" id="ARBA00022801"/>
    </source>
</evidence>
<feature type="region of interest" description="Disordered" evidence="2">
    <location>
        <begin position="1"/>
        <end position="76"/>
    </location>
</feature>
<dbReference type="InterPro" id="IPR005754">
    <property type="entry name" value="Sortase"/>
</dbReference>
<reference evidence="4 5" key="1">
    <citation type="submission" date="2018-09" db="EMBL/GenBank/DDBJ databases">
        <title>Novel species of Cryobacterium.</title>
        <authorList>
            <person name="Liu Q."/>
            <person name="Xin Y.-H."/>
        </authorList>
    </citation>
    <scope>NUCLEOTIDE SEQUENCE [LARGE SCALE GENOMIC DNA]</scope>
    <source>
        <strain evidence="4 5">Hh39</strain>
    </source>
</reference>
<gene>
    <name evidence="4" type="ORF">D6T64_02890</name>
</gene>
<name>A0A3A5MPD9_9MICO</name>
<feature type="transmembrane region" description="Helical" evidence="3">
    <location>
        <begin position="306"/>
        <end position="327"/>
    </location>
</feature>
<sequence>MVTPTAAPAPSSMPDTLSAAAPSRSPSRPPGINRFAVTEKFSRVLAPHRAAPSGGTRKPPPRGPARAGGSRLPPMPRELAPKNARWWVGAAILTVSLLLVGFVGHVALFSVFQHHRAQDLSYQQLRTTLAKAETPVGQLDLDAELVTIGTPVALLQIGATKLTEVVVEGSTGEALRAGAGHRRDSVMPGQAGTSVILGRQTAYGGPFGSVSQLKPGDEIAVTTGQGVHSYTVFALRRAGDPMPAPLAQGKGRLELMTADGLALFPSGVLHVDAELTSPVQITPTKVLAYPALPPIERAMGQDQSRLFSSFFMLVIFVAAGITLWWLWTRWGKWQAWLIGVPVMLALGVTVADTIMNALPNLL</sequence>
<feature type="transmembrane region" description="Helical" evidence="3">
    <location>
        <begin position="86"/>
        <end position="112"/>
    </location>
</feature>
<feature type="compositionally biased region" description="Low complexity" evidence="2">
    <location>
        <begin position="1"/>
        <end position="26"/>
    </location>
</feature>
<dbReference type="GO" id="GO:0016787">
    <property type="term" value="F:hydrolase activity"/>
    <property type="evidence" value="ECO:0007669"/>
    <property type="project" value="UniProtKB-KW"/>
</dbReference>
<dbReference type="SUPFAM" id="SSF63817">
    <property type="entry name" value="Sortase"/>
    <property type="match status" value="1"/>
</dbReference>
<proteinExistence type="predicted"/>
<protein>
    <submittedName>
        <fullName evidence="4">Sortase</fullName>
    </submittedName>
</protein>
<dbReference type="EMBL" id="QZVS01000054">
    <property type="protein sequence ID" value="RJT90951.1"/>
    <property type="molecule type" value="Genomic_DNA"/>
</dbReference>
<dbReference type="Pfam" id="PF04203">
    <property type="entry name" value="Sortase"/>
    <property type="match status" value="1"/>
</dbReference>
<evidence type="ECO:0000256" key="3">
    <source>
        <dbReference type="SAM" id="Phobius"/>
    </source>
</evidence>
<keyword evidence="5" id="KW-1185">Reference proteome</keyword>
<dbReference type="AlphaFoldDB" id="A0A3A5MPD9"/>
<keyword evidence="3" id="KW-1133">Transmembrane helix</keyword>